<keyword evidence="2" id="KW-0472">Membrane</keyword>
<evidence type="ECO:0000313" key="4">
    <source>
        <dbReference type="EMBL" id="CAD8093346.1"/>
    </source>
</evidence>
<dbReference type="Proteomes" id="UP000692954">
    <property type="component" value="Unassembled WGS sequence"/>
</dbReference>
<feature type="transmembrane region" description="Helical" evidence="2">
    <location>
        <begin position="375"/>
        <end position="392"/>
    </location>
</feature>
<dbReference type="InterPro" id="IPR013099">
    <property type="entry name" value="K_chnl_dom"/>
</dbReference>
<dbReference type="SMART" id="SM00100">
    <property type="entry name" value="cNMP"/>
    <property type="match status" value="1"/>
</dbReference>
<keyword evidence="5" id="KW-1185">Reference proteome</keyword>
<keyword evidence="2" id="KW-1133">Transmembrane helix</keyword>
<evidence type="ECO:0000256" key="1">
    <source>
        <dbReference type="SAM" id="MobiDB-lite"/>
    </source>
</evidence>
<accession>A0A8S1NTY9</accession>
<feature type="region of interest" description="Disordered" evidence="1">
    <location>
        <begin position="1"/>
        <end position="33"/>
    </location>
</feature>
<organism evidence="4 5">
    <name type="scientific">Paramecium sonneborni</name>
    <dbReference type="NCBI Taxonomy" id="65129"/>
    <lineage>
        <taxon>Eukaryota</taxon>
        <taxon>Sar</taxon>
        <taxon>Alveolata</taxon>
        <taxon>Ciliophora</taxon>
        <taxon>Intramacronucleata</taxon>
        <taxon>Oligohymenophorea</taxon>
        <taxon>Peniculida</taxon>
        <taxon>Parameciidae</taxon>
        <taxon>Paramecium</taxon>
    </lineage>
</organism>
<feature type="transmembrane region" description="Helical" evidence="2">
    <location>
        <begin position="350"/>
        <end position="368"/>
    </location>
</feature>
<dbReference type="PANTHER" id="PTHR45689">
    <property type="entry name" value="I[[H]] CHANNEL, ISOFORM E"/>
    <property type="match status" value="1"/>
</dbReference>
<dbReference type="GO" id="GO:0098855">
    <property type="term" value="C:HCN channel complex"/>
    <property type="evidence" value="ECO:0007669"/>
    <property type="project" value="TreeGrafter"/>
</dbReference>
<dbReference type="EMBL" id="CAJJDN010000060">
    <property type="protein sequence ID" value="CAD8093346.1"/>
    <property type="molecule type" value="Genomic_DNA"/>
</dbReference>
<feature type="transmembrane region" description="Helical" evidence="2">
    <location>
        <begin position="200"/>
        <end position="225"/>
    </location>
</feature>
<dbReference type="CDD" id="cd00038">
    <property type="entry name" value="CAP_ED"/>
    <property type="match status" value="1"/>
</dbReference>
<dbReference type="Pfam" id="PF00027">
    <property type="entry name" value="cNMP_binding"/>
    <property type="match status" value="1"/>
</dbReference>
<sequence>MQQYNQYSNSKPRTISKQINSKSESVSRLSEISDDSERQIMECVRNKQSTRNNIRLPRLIIQEQQLTHSAKITSESITFKYPFKSSNIEAYTLGQDNFLKILKTERIKKQFINNLFTNSYIIQNKKKQLLQDKYINDGKKQQNLETFSQSRIPIILPTSLFVVIWDAIGIILNFIILWLTPFLFSFGNLENCFSFSAIQQLITLLLIFDIFISFNKGIIVQGIVIKKRKKLIQQYFQTNAINDLANLGLWILIQQKLMSVEIIGECIAICQLIVTFNKIQKYFSDYFQYVFFKGASSYVMDLLSLICSIYFFAHTVACFWHFVGLKSGENSWLIKYNLEHESIWMKYNYAFYWATMTMTTVGYGDLIAQSQLEIIFVDIVMFLSSGIFAYSMNSIGMILKNIYDAKLKYKRSLLQMNNYMSKNCVEPQIQSRIRNYLKYYIESEQNENLEDINRLIGILPQNLQSDLNTDIQRKVINKAKLVINHFSSNTQQLLSKSLDLVKYAPGDIIYKKGDISDKNLYFIIEGEVDIQDDQSKRKFSTLIQHQQFGIFQFFTDFPPKTSAVSIGFSNIYRISRNKFLEILQFNKRDFEMFHYIKDQIIFNSNYRLFYMQCKYCDRQNHQEVDCPVLTYKPDIEQRIKKSNFYPQNQKRQKILRNGRKIKSISTQSDISRSVRCFLEETGGGEVSNSLQVAIIANRSKTNNFSEIQNNEQKRSCCLAGDEQDQELKPQYVECSMNKIAIKTDPLSQLEHQTSVKRQTYKEQTNILKDFNMIDDLYINARWFPSVIQSDQQQSYEKYFPQHNFENIIKSVEKYNLKYQRKLEKHIQNINKYTFFYRVKIKALKLRHLYQKTLNME</sequence>
<dbReference type="PANTHER" id="PTHR45689:SF5">
    <property type="entry name" value="I[[H]] CHANNEL, ISOFORM E"/>
    <property type="match status" value="1"/>
</dbReference>
<dbReference type="AlphaFoldDB" id="A0A8S1NTY9"/>
<evidence type="ECO:0000313" key="5">
    <source>
        <dbReference type="Proteomes" id="UP000692954"/>
    </source>
</evidence>
<feature type="compositionally biased region" description="Polar residues" evidence="1">
    <location>
        <begin position="1"/>
        <end position="30"/>
    </location>
</feature>
<dbReference type="InterPro" id="IPR000595">
    <property type="entry name" value="cNMP-bd_dom"/>
</dbReference>
<proteinExistence type="predicted"/>
<dbReference type="Pfam" id="PF07885">
    <property type="entry name" value="Ion_trans_2"/>
    <property type="match status" value="1"/>
</dbReference>
<feature type="domain" description="Cyclic nucleotide-binding" evidence="3">
    <location>
        <begin position="482"/>
        <end position="583"/>
    </location>
</feature>
<dbReference type="OrthoDB" id="421226at2759"/>
<protein>
    <recommendedName>
        <fullName evidence="3">Cyclic nucleotide-binding domain-containing protein</fullName>
    </recommendedName>
</protein>
<dbReference type="GO" id="GO:0035725">
    <property type="term" value="P:sodium ion transmembrane transport"/>
    <property type="evidence" value="ECO:0007669"/>
    <property type="project" value="TreeGrafter"/>
</dbReference>
<feature type="transmembrane region" description="Helical" evidence="2">
    <location>
        <begin position="154"/>
        <end position="180"/>
    </location>
</feature>
<name>A0A8S1NTY9_9CILI</name>
<reference evidence="4" key="1">
    <citation type="submission" date="2021-01" db="EMBL/GenBank/DDBJ databases">
        <authorList>
            <consortium name="Genoscope - CEA"/>
            <person name="William W."/>
        </authorList>
    </citation>
    <scope>NUCLEOTIDE SEQUENCE</scope>
</reference>
<keyword evidence="2" id="KW-0812">Transmembrane</keyword>
<evidence type="ECO:0000259" key="3">
    <source>
        <dbReference type="PROSITE" id="PS50042"/>
    </source>
</evidence>
<dbReference type="GO" id="GO:0003254">
    <property type="term" value="P:regulation of membrane depolarization"/>
    <property type="evidence" value="ECO:0007669"/>
    <property type="project" value="TreeGrafter"/>
</dbReference>
<dbReference type="InterPro" id="IPR051413">
    <property type="entry name" value="K/Na_HCN_channel"/>
</dbReference>
<dbReference type="GO" id="GO:0005249">
    <property type="term" value="F:voltage-gated potassium channel activity"/>
    <property type="evidence" value="ECO:0007669"/>
    <property type="project" value="TreeGrafter"/>
</dbReference>
<evidence type="ECO:0000256" key="2">
    <source>
        <dbReference type="SAM" id="Phobius"/>
    </source>
</evidence>
<gene>
    <name evidence="4" type="ORF">PSON_ATCC_30995.1.T0600236</name>
</gene>
<dbReference type="PROSITE" id="PS50042">
    <property type="entry name" value="CNMP_BINDING_3"/>
    <property type="match status" value="1"/>
</dbReference>
<feature type="transmembrane region" description="Helical" evidence="2">
    <location>
        <begin position="302"/>
        <end position="323"/>
    </location>
</feature>
<comment type="caution">
    <text evidence="4">The sequence shown here is derived from an EMBL/GenBank/DDBJ whole genome shotgun (WGS) entry which is preliminary data.</text>
</comment>